<evidence type="ECO:0000313" key="1">
    <source>
        <dbReference type="EMBL" id="EXB76110.1"/>
    </source>
</evidence>
<dbReference type="Proteomes" id="UP000030645">
    <property type="component" value="Unassembled WGS sequence"/>
</dbReference>
<dbReference type="Gene3D" id="2.120.10.80">
    <property type="entry name" value="Kelch-type beta propeller"/>
    <property type="match status" value="1"/>
</dbReference>
<dbReference type="PANTHER" id="PTHR46422">
    <property type="entry name" value="SERINE/THREONINE-PROTEIN PHOSPHATASE BSL3"/>
    <property type="match status" value="1"/>
</dbReference>
<dbReference type="EMBL" id="KE344713">
    <property type="protein sequence ID" value="EXB76110.1"/>
    <property type="molecule type" value="Genomic_DNA"/>
</dbReference>
<protein>
    <submittedName>
        <fullName evidence="1">Uncharacterized protein</fullName>
    </submittedName>
</protein>
<accession>W9R8H8</accession>
<sequence>MRMLLVLTAVIKTHGPQLILFGGASPMEGGASSVIRLARVTNSVHSYDVLTRKWTRLAGELPSLRESMPLLQWAQQLSFWCLKQ</sequence>
<gene>
    <name evidence="1" type="ORF">L484_006545</name>
</gene>
<dbReference type="InterPro" id="IPR015915">
    <property type="entry name" value="Kelch-typ_b-propeller"/>
</dbReference>
<reference evidence="2" key="1">
    <citation type="submission" date="2013-01" db="EMBL/GenBank/DDBJ databases">
        <title>Draft Genome Sequence of a Mulberry Tree, Morus notabilis C.K. Schneid.</title>
        <authorList>
            <person name="He N."/>
            <person name="Zhao S."/>
        </authorList>
    </citation>
    <scope>NUCLEOTIDE SEQUENCE</scope>
</reference>
<dbReference type="AlphaFoldDB" id="W9R8H8"/>
<organism evidence="1 2">
    <name type="scientific">Morus notabilis</name>
    <dbReference type="NCBI Taxonomy" id="981085"/>
    <lineage>
        <taxon>Eukaryota</taxon>
        <taxon>Viridiplantae</taxon>
        <taxon>Streptophyta</taxon>
        <taxon>Embryophyta</taxon>
        <taxon>Tracheophyta</taxon>
        <taxon>Spermatophyta</taxon>
        <taxon>Magnoliopsida</taxon>
        <taxon>eudicotyledons</taxon>
        <taxon>Gunneridae</taxon>
        <taxon>Pentapetalae</taxon>
        <taxon>rosids</taxon>
        <taxon>fabids</taxon>
        <taxon>Rosales</taxon>
        <taxon>Moraceae</taxon>
        <taxon>Moreae</taxon>
        <taxon>Morus</taxon>
    </lineage>
</organism>
<dbReference type="PANTHER" id="PTHR46422:SF6">
    <property type="entry name" value="SERINE_THREONINE-PROTEIN PHOSPHATASE BSL1"/>
    <property type="match status" value="1"/>
</dbReference>
<dbReference type="SUPFAM" id="SSF117281">
    <property type="entry name" value="Kelch motif"/>
    <property type="match status" value="1"/>
</dbReference>
<name>W9R8H8_9ROSA</name>
<evidence type="ECO:0000313" key="2">
    <source>
        <dbReference type="Proteomes" id="UP000030645"/>
    </source>
</evidence>
<dbReference type="STRING" id="981085.W9R8H8"/>
<keyword evidence="2" id="KW-1185">Reference proteome</keyword>
<dbReference type="eggNOG" id="KOG0379">
    <property type="taxonomic scope" value="Eukaryota"/>
</dbReference>
<proteinExistence type="predicted"/>